<keyword evidence="2" id="KW-1185">Reference proteome</keyword>
<dbReference type="RefSeq" id="WP_367959424.1">
    <property type="nucleotide sequence ID" value="NZ_JBAKFH010000001.1"/>
</dbReference>
<gene>
    <name evidence="1" type="ORF">V6X73_08265</name>
</gene>
<evidence type="ECO:0000313" key="1">
    <source>
        <dbReference type="EMBL" id="MEX0469718.1"/>
    </source>
</evidence>
<proteinExistence type="predicted"/>
<organism evidence="1 2">
    <name type="scientific">Spiribacter pallidus</name>
    <dbReference type="NCBI Taxonomy" id="1987936"/>
    <lineage>
        <taxon>Bacteria</taxon>
        <taxon>Pseudomonadati</taxon>
        <taxon>Pseudomonadota</taxon>
        <taxon>Gammaproteobacteria</taxon>
        <taxon>Chromatiales</taxon>
        <taxon>Ectothiorhodospiraceae</taxon>
        <taxon>Spiribacter</taxon>
    </lineage>
</organism>
<reference evidence="1 2" key="1">
    <citation type="submission" date="2024-02" db="EMBL/GenBank/DDBJ databases">
        <title>New especies of Spiribacter isolated from saline water.</title>
        <authorList>
            <person name="Leon M.J."/>
            <person name="De La Haba R."/>
            <person name="Sanchez-Porro C."/>
            <person name="Ventosa A."/>
        </authorList>
    </citation>
    <scope>NUCLEOTIDE SEQUENCE [LARGE SCALE GENOMIC DNA]</scope>
    <source>
        <strain evidence="2">ag22IC6-390</strain>
    </source>
</reference>
<evidence type="ECO:0000313" key="2">
    <source>
        <dbReference type="Proteomes" id="UP001556709"/>
    </source>
</evidence>
<protein>
    <submittedName>
        <fullName evidence="1">Uncharacterized protein</fullName>
    </submittedName>
</protein>
<sequence>MTPARLLDASAVSDDWRLIRLQWHDPLPGPGQWLWMDIDGRRLCLPFRDGDSGEGWIAGVVPSALLPGNPGPGHPVSVSALQGAPLFAPDGQGLIILGQDLGIGPAMALAERCPEPTRLVVLGGQHGVPARLVPSRFYIPALVDCAIAGVGTLESLAVPSRIALTDERPGVYEGSPVDLLGRYLSDLSADQRQAVTVVAIVPWGSLHGRQAGLAACIGGLQLVELPSP</sequence>
<comment type="caution">
    <text evidence="1">The sequence shown here is derived from an EMBL/GenBank/DDBJ whole genome shotgun (WGS) entry which is preliminary data.</text>
</comment>
<name>A0ABV3TEV0_9GAMM</name>
<accession>A0ABV3TEV0</accession>
<dbReference type="EMBL" id="JBAKFM010000004">
    <property type="protein sequence ID" value="MEX0469718.1"/>
    <property type="molecule type" value="Genomic_DNA"/>
</dbReference>
<dbReference type="Proteomes" id="UP001556709">
    <property type="component" value="Unassembled WGS sequence"/>
</dbReference>